<organism evidence="1 2">
    <name type="scientific">Racocetra persica</name>
    <dbReference type="NCBI Taxonomy" id="160502"/>
    <lineage>
        <taxon>Eukaryota</taxon>
        <taxon>Fungi</taxon>
        <taxon>Fungi incertae sedis</taxon>
        <taxon>Mucoromycota</taxon>
        <taxon>Glomeromycotina</taxon>
        <taxon>Glomeromycetes</taxon>
        <taxon>Diversisporales</taxon>
        <taxon>Gigasporaceae</taxon>
        <taxon>Racocetra</taxon>
    </lineage>
</organism>
<reference evidence="1" key="1">
    <citation type="submission" date="2021-06" db="EMBL/GenBank/DDBJ databases">
        <authorList>
            <person name="Kallberg Y."/>
            <person name="Tangrot J."/>
            <person name="Rosling A."/>
        </authorList>
    </citation>
    <scope>NUCLEOTIDE SEQUENCE</scope>
    <source>
        <strain evidence="1">MA461A</strain>
    </source>
</reference>
<evidence type="ECO:0000313" key="2">
    <source>
        <dbReference type="Proteomes" id="UP000789920"/>
    </source>
</evidence>
<gene>
    <name evidence="1" type="ORF">RPERSI_LOCUS4583</name>
</gene>
<keyword evidence="2" id="KW-1185">Reference proteome</keyword>
<name>A0ACA9M687_9GLOM</name>
<comment type="caution">
    <text evidence="1">The sequence shown here is derived from an EMBL/GenBank/DDBJ whole genome shotgun (WGS) entry which is preliminary data.</text>
</comment>
<accession>A0ACA9M687</accession>
<protein>
    <submittedName>
        <fullName evidence="1">5411_t:CDS:1</fullName>
    </submittedName>
</protein>
<proteinExistence type="predicted"/>
<dbReference type="Proteomes" id="UP000789920">
    <property type="component" value="Unassembled WGS sequence"/>
</dbReference>
<sequence>MEFTKTYLIGTCYLYTQCLYCNKEPSHKSLNVSTSYNTSSYDIINPNYEVPIHKYETSKFQETSPLSSDTSIDNSVSTSYENNSYDNYNEKPILYDLFENNFHISKDKDHEYISEFIVKLYIKDQYRTILPAK</sequence>
<dbReference type="EMBL" id="CAJVQC010006418">
    <property type="protein sequence ID" value="CAG8566706.1"/>
    <property type="molecule type" value="Genomic_DNA"/>
</dbReference>
<evidence type="ECO:0000313" key="1">
    <source>
        <dbReference type="EMBL" id="CAG8566706.1"/>
    </source>
</evidence>